<evidence type="ECO:0000256" key="3">
    <source>
        <dbReference type="ARBA" id="ARBA00023125"/>
    </source>
</evidence>
<dbReference type="Gene3D" id="3.40.190.290">
    <property type="match status" value="1"/>
</dbReference>
<dbReference type="InterPro" id="IPR036390">
    <property type="entry name" value="WH_DNA-bd_sf"/>
</dbReference>
<keyword evidence="4" id="KW-0804">Transcription</keyword>
<keyword evidence="3 6" id="KW-0238">DNA-binding</keyword>
<dbReference type="SUPFAM" id="SSF53850">
    <property type="entry name" value="Periplasmic binding protein-like II"/>
    <property type="match status" value="1"/>
</dbReference>
<dbReference type="PANTHER" id="PTHR30537">
    <property type="entry name" value="HTH-TYPE TRANSCRIPTIONAL REGULATOR"/>
    <property type="match status" value="1"/>
</dbReference>
<dbReference type="InterPro" id="IPR036388">
    <property type="entry name" value="WH-like_DNA-bd_sf"/>
</dbReference>
<name>A0A7W9FPQ3_9HYPH</name>
<accession>A0A7W9FPQ3</accession>
<dbReference type="Pfam" id="PF03466">
    <property type="entry name" value="LysR_substrate"/>
    <property type="match status" value="1"/>
</dbReference>
<keyword evidence="7" id="KW-1185">Reference proteome</keyword>
<dbReference type="PANTHER" id="PTHR30537:SF1">
    <property type="entry name" value="HTH-TYPE TRANSCRIPTIONAL REGULATOR PGRR"/>
    <property type="match status" value="1"/>
</dbReference>
<protein>
    <submittedName>
        <fullName evidence="6">DNA-binding transcriptional LysR family regulator</fullName>
    </submittedName>
</protein>
<dbReference type="InterPro" id="IPR005119">
    <property type="entry name" value="LysR_subst-bd"/>
</dbReference>
<dbReference type="Pfam" id="PF00126">
    <property type="entry name" value="HTH_1"/>
    <property type="match status" value="1"/>
</dbReference>
<dbReference type="EMBL" id="JACHOO010000008">
    <property type="protein sequence ID" value="MBB5754496.1"/>
    <property type="molecule type" value="Genomic_DNA"/>
</dbReference>
<dbReference type="PROSITE" id="PS50931">
    <property type="entry name" value="HTH_LYSR"/>
    <property type="match status" value="1"/>
</dbReference>
<dbReference type="GO" id="GO:0003700">
    <property type="term" value="F:DNA-binding transcription factor activity"/>
    <property type="evidence" value="ECO:0007669"/>
    <property type="project" value="InterPro"/>
</dbReference>
<comment type="caution">
    <text evidence="6">The sequence shown here is derived from an EMBL/GenBank/DDBJ whole genome shotgun (WGS) entry which is preliminary data.</text>
</comment>
<dbReference type="GO" id="GO:0006351">
    <property type="term" value="P:DNA-templated transcription"/>
    <property type="evidence" value="ECO:0007669"/>
    <property type="project" value="TreeGrafter"/>
</dbReference>
<organism evidence="6 7">
    <name type="scientific">Prosthecomicrobium pneumaticum</name>
    <dbReference type="NCBI Taxonomy" id="81895"/>
    <lineage>
        <taxon>Bacteria</taxon>
        <taxon>Pseudomonadati</taxon>
        <taxon>Pseudomonadota</taxon>
        <taxon>Alphaproteobacteria</taxon>
        <taxon>Hyphomicrobiales</taxon>
        <taxon>Kaistiaceae</taxon>
        <taxon>Prosthecomicrobium</taxon>
    </lineage>
</organism>
<evidence type="ECO:0000256" key="4">
    <source>
        <dbReference type="ARBA" id="ARBA00023163"/>
    </source>
</evidence>
<gene>
    <name evidence="6" type="ORF">GGQ63_003582</name>
</gene>
<evidence type="ECO:0000313" key="6">
    <source>
        <dbReference type="EMBL" id="MBB5754496.1"/>
    </source>
</evidence>
<proteinExistence type="inferred from homology"/>
<dbReference type="InterPro" id="IPR058163">
    <property type="entry name" value="LysR-type_TF_proteobact-type"/>
</dbReference>
<evidence type="ECO:0000259" key="5">
    <source>
        <dbReference type="PROSITE" id="PS50931"/>
    </source>
</evidence>
<keyword evidence="2" id="KW-0805">Transcription regulation</keyword>
<dbReference type="Gene3D" id="1.10.10.10">
    <property type="entry name" value="Winged helix-like DNA-binding domain superfamily/Winged helix DNA-binding domain"/>
    <property type="match status" value="1"/>
</dbReference>
<evidence type="ECO:0000256" key="2">
    <source>
        <dbReference type="ARBA" id="ARBA00023015"/>
    </source>
</evidence>
<dbReference type="RefSeq" id="WP_183857933.1">
    <property type="nucleotide sequence ID" value="NZ_JACHOO010000008.1"/>
</dbReference>
<dbReference type="InterPro" id="IPR000847">
    <property type="entry name" value="LysR_HTH_N"/>
</dbReference>
<evidence type="ECO:0000256" key="1">
    <source>
        <dbReference type="ARBA" id="ARBA00009437"/>
    </source>
</evidence>
<dbReference type="GO" id="GO:0043565">
    <property type="term" value="F:sequence-specific DNA binding"/>
    <property type="evidence" value="ECO:0007669"/>
    <property type="project" value="TreeGrafter"/>
</dbReference>
<sequence>MRVDDLDGLQLFAVVARHLNFRRAAHQLGLSAPALSERIRALEARLGVRLFNRTTRSVALTEAGRALLDAVGPALAAIGDAVAAVGAHSAAPKGTLRINAPRPALEHRLMPYVLGFLAEQPEMRVEVVADESFVDIVGAGFDAGVRYGEHLDQDMIAVPLGGPQRFRIVGAPAYFAAHGRPQTPADLARHRCFNHIFPRGNLAAWLLERDGRAVTLDPRGGPFATTEPAAARAACLAGLGLWFTFEDYVLEDLAAARLETTLDAWSEPFPGPYLYYPERRLMPAGLRAFVDFVRG</sequence>
<dbReference type="FunFam" id="1.10.10.10:FF:000001">
    <property type="entry name" value="LysR family transcriptional regulator"/>
    <property type="match status" value="1"/>
</dbReference>
<dbReference type="Proteomes" id="UP000523821">
    <property type="component" value="Unassembled WGS sequence"/>
</dbReference>
<comment type="similarity">
    <text evidence="1">Belongs to the LysR transcriptional regulatory family.</text>
</comment>
<reference evidence="6 7" key="1">
    <citation type="submission" date="2020-08" db="EMBL/GenBank/DDBJ databases">
        <title>Genomic Encyclopedia of Type Strains, Phase IV (KMG-IV): sequencing the most valuable type-strain genomes for metagenomic binning, comparative biology and taxonomic classification.</title>
        <authorList>
            <person name="Goeker M."/>
        </authorList>
    </citation>
    <scope>NUCLEOTIDE SEQUENCE [LARGE SCALE GENOMIC DNA]</scope>
    <source>
        <strain evidence="6 7">DSM 16268</strain>
    </source>
</reference>
<evidence type="ECO:0000313" key="7">
    <source>
        <dbReference type="Proteomes" id="UP000523821"/>
    </source>
</evidence>
<dbReference type="SUPFAM" id="SSF46785">
    <property type="entry name" value="Winged helix' DNA-binding domain"/>
    <property type="match status" value="1"/>
</dbReference>
<dbReference type="PRINTS" id="PR00039">
    <property type="entry name" value="HTHLYSR"/>
</dbReference>
<feature type="domain" description="HTH lysR-type" evidence="5">
    <location>
        <begin position="4"/>
        <end position="61"/>
    </location>
</feature>
<dbReference type="AlphaFoldDB" id="A0A7W9FPQ3"/>